<accession>A0A0F9GWU2</accession>
<reference evidence="1" key="1">
    <citation type="journal article" date="2015" name="Nature">
        <title>Complex archaea that bridge the gap between prokaryotes and eukaryotes.</title>
        <authorList>
            <person name="Spang A."/>
            <person name="Saw J.H."/>
            <person name="Jorgensen S.L."/>
            <person name="Zaremba-Niedzwiedzka K."/>
            <person name="Martijn J."/>
            <person name="Lind A.E."/>
            <person name="van Eijk R."/>
            <person name="Schleper C."/>
            <person name="Guy L."/>
            <person name="Ettema T.J."/>
        </authorList>
    </citation>
    <scope>NUCLEOTIDE SEQUENCE</scope>
</reference>
<proteinExistence type="predicted"/>
<dbReference type="EMBL" id="LAZR01024847">
    <property type="protein sequence ID" value="KKL73815.1"/>
    <property type="molecule type" value="Genomic_DNA"/>
</dbReference>
<dbReference type="AlphaFoldDB" id="A0A0F9GWU2"/>
<evidence type="ECO:0000313" key="1">
    <source>
        <dbReference type="EMBL" id="KKL73815.1"/>
    </source>
</evidence>
<sequence>MFKTREEYRKYHREWKRKKREDEDFREKERVNNRKYREKNKNKIKEIQRLADKKRKKKHLNKIQARKAVNQAIKSKKMERGKCVKCGVKNAEGHHEDYSKPLKVIWFCGMHHRLIHRKNWGIQELEIKTK</sequence>
<gene>
    <name evidence="1" type="ORF">LCGC14_2071140</name>
</gene>
<comment type="caution">
    <text evidence="1">The sequence shown here is derived from an EMBL/GenBank/DDBJ whole genome shotgun (WGS) entry which is preliminary data.</text>
</comment>
<organism evidence="1">
    <name type="scientific">marine sediment metagenome</name>
    <dbReference type="NCBI Taxonomy" id="412755"/>
    <lineage>
        <taxon>unclassified sequences</taxon>
        <taxon>metagenomes</taxon>
        <taxon>ecological metagenomes</taxon>
    </lineage>
</organism>
<protein>
    <submittedName>
        <fullName evidence="1">Uncharacterized protein</fullName>
    </submittedName>
</protein>
<name>A0A0F9GWU2_9ZZZZ</name>